<gene>
    <name evidence="1" type="ORF">DMENIID0003_04130</name>
</gene>
<sequence length="72" mass="8031">MIDYCLDPKLNDREAAATLLNYILTCTEDGRYLAAEAGTNNNLSSNSNVVLITHVAANRSAQLDWRRLYGKK</sequence>
<dbReference type="AlphaFoldDB" id="A0AAT9GC73"/>
<name>A0AAT9GC73_9RICK</name>
<protein>
    <submittedName>
        <fullName evidence="1">Uncharacterized protein</fullName>
    </submittedName>
</protein>
<accession>A0AAT9GC73</accession>
<reference evidence="1" key="1">
    <citation type="submission" date="2024-01" db="EMBL/GenBank/DDBJ databases">
        <title>Sequencing the genomes of a sandfly, Sergentomyia squamirostris, and its two endosymbionts.</title>
        <authorList>
            <person name="Itokawa K."/>
            <person name="Sanjoba C."/>
        </authorList>
    </citation>
    <scope>NUCLEOTIDE SEQUENCE</scope>
    <source>
        <strain evidence="1">WSSQ</strain>
    </source>
</reference>
<organism evidence="1">
    <name type="scientific">Wolbachia endosymbiont of Sergentomyia squamirostris</name>
    <dbReference type="NCBI Taxonomy" id="3113640"/>
    <lineage>
        <taxon>Bacteria</taxon>
        <taxon>Pseudomonadati</taxon>
        <taxon>Pseudomonadota</taxon>
        <taxon>Alphaproteobacteria</taxon>
        <taxon>Rickettsiales</taxon>
        <taxon>Anaplasmataceae</taxon>
        <taxon>Wolbachieae</taxon>
        <taxon>Wolbachia</taxon>
    </lineage>
</organism>
<proteinExistence type="predicted"/>
<dbReference type="EMBL" id="AP029172">
    <property type="protein sequence ID" value="BFD47339.1"/>
    <property type="molecule type" value="Genomic_DNA"/>
</dbReference>
<evidence type="ECO:0000313" key="1">
    <source>
        <dbReference type="EMBL" id="BFD47339.1"/>
    </source>
</evidence>